<reference evidence="2 3" key="1">
    <citation type="submission" date="2017-09" db="EMBL/GenBank/DDBJ databases">
        <title>WGS assembly of Aquilegia coerulea Goldsmith.</title>
        <authorList>
            <person name="Hodges S."/>
            <person name="Kramer E."/>
            <person name="Nordborg M."/>
            <person name="Tomkins J."/>
            <person name="Borevitz J."/>
            <person name="Derieg N."/>
            <person name="Yan J."/>
            <person name="Mihaltcheva S."/>
            <person name="Hayes R.D."/>
            <person name="Rokhsar D."/>
        </authorList>
    </citation>
    <scope>NUCLEOTIDE SEQUENCE [LARGE SCALE GENOMIC DNA]</scope>
    <source>
        <strain evidence="3">cv. Goldsmith</strain>
    </source>
</reference>
<feature type="signal peptide" evidence="1">
    <location>
        <begin position="1"/>
        <end position="44"/>
    </location>
</feature>
<evidence type="ECO:0008006" key="4">
    <source>
        <dbReference type="Google" id="ProtNLM"/>
    </source>
</evidence>
<name>A0A2G5CKA9_AQUCA</name>
<keyword evidence="1" id="KW-0732">Signal</keyword>
<evidence type="ECO:0000256" key="1">
    <source>
        <dbReference type="SAM" id="SignalP"/>
    </source>
</evidence>
<gene>
    <name evidence="2" type="ORF">AQUCO_04900192v1</name>
</gene>
<accession>A0A2G5CKA9</accession>
<evidence type="ECO:0000313" key="2">
    <source>
        <dbReference type="EMBL" id="PIA31726.1"/>
    </source>
</evidence>
<organism evidence="2 3">
    <name type="scientific">Aquilegia coerulea</name>
    <name type="common">Rocky mountain columbine</name>
    <dbReference type="NCBI Taxonomy" id="218851"/>
    <lineage>
        <taxon>Eukaryota</taxon>
        <taxon>Viridiplantae</taxon>
        <taxon>Streptophyta</taxon>
        <taxon>Embryophyta</taxon>
        <taxon>Tracheophyta</taxon>
        <taxon>Spermatophyta</taxon>
        <taxon>Magnoliopsida</taxon>
        <taxon>Ranunculales</taxon>
        <taxon>Ranunculaceae</taxon>
        <taxon>Thalictroideae</taxon>
        <taxon>Aquilegia</taxon>
    </lineage>
</organism>
<dbReference type="AlphaFoldDB" id="A0A2G5CKA9"/>
<proteinExistence type="predicted"/>
<dbReference type="EMBL" id="KZ305066">
    <property type="protein sequence ID" value="PIA31726.1"/>
    <property type="molecule type" value="Genomic_DNA"/>
</dbReference>
<sequence length="92" mass="10841">HKITWLVSNIYLSRLFKLCRLKMVKTSLFFLILLLFSVEMQVEAKVCQIASVGCKDNNYCNQFCLIKYRGHGSCFRPPGTYFIECMCWYPCH</sequence>
<dbReference type="Proteomes" id="UP000230069">
    <property type="component" value="Unassembled WGS sequence"/>
</dbReference>
<dbReference type="OrthoDB" id="1908932at2759"/>
<feature type="non-terminal residue" evidence="2">
    <location>
        <position position="1"/>
    </location>
</feature>
<protein>
    <recommendedName>
        <fullName evidence="4">Knottin scorpion toxin-like domain-containing protein</fullName>
    </recommendedName>
</protein>
<feature type="chain" id="PRO_5013572794" description="Knottin scorpion toxin-like domain-containing protein" evidence="1">
    <location>
        <begin position="45"/>
        <end position="92"/>
    </location>
</feature>
<keyword evidence="3" id="KW-1185">Reference proteome</keyword>
<evidence type="ECO:0000313" key="3">
    <source>
        <dbReference type="Proteomes" id="UP000230069"/>
    </source>
</evidence>